<accession>G3HDN0</accession>
<sequence>MDLQIPSVIWLPLSPLLLSSWSLTTSLMLNLKNNFHSHSLFLLILAASNSISCTFLGFRHMDVSLFTLSALLPSLGLCFFVLFLFLQSSSHVLCPFGSCCVLWETPFTYML</sequence>
<dbReference type="EMBL" id="JH000299">
    <property type="protein sequence ID" value="EGV91669.1"/>
    <property type="molecule type" value="Genomic_DNA"/>
</dbReference>
<reference evidence="3" key="1">
    <citation type="journal article" date="2011" name="Nat. Biotechnol.">
        <title>The genomic sequence of the Chinese hamster ovary (CHO)-K1 cell line.</title>
        <authorList>
            <person name="Xu X."/>
            <person name="Nagarajan H."/>
            <person name="Lewis N.E."/>
            <person name="Pan S."/>
            <person name="Cai Z."/>
            <person name="Liu X."/>
            <person name="Chen W."/>
            <person name="Xie M."/>
            <person name="Wang W."/>
            <person name="Hammond S."/>
            <person name="Andersen M.R."/>
            <person name="Neff N."/>
            <person name="Passarelli B."/>
            <person name="Koh W."/>
            <person name="Fan H.C."/>
            <person name="Wang J."/>
            <person name="Gui Y."/>
            <person name="Lee K.H."/>
            <person name="Betenbaugh M.J."/>
            <person name="Quake S.R."/>
            <person name="Famili I."/>
            <person name="Palsson B.O."/>
            <person name="Wang J."/>
        </authorList>
    </citation>
    <scope>NUCLEOTIDE SEQUENCE [LARGE SCALE GENOMIC DNA]</scope>
    <source>
        <strain evidence="3">CHO K1 cell line</strain>
    </source>
</reference>
<keyword evidence="1" id="KW-1133">Transmembrane helix</keyword>
<evidence type="ECO:0000313" key="2">
    <source>
        <dbReference type="EMBL" id="EGV91669.1"/>
    </source>
</evidence>
<keyword evidence="1" id="KW-0472">Membrane</keyword>
<keyword evidence="1" id="KW-0812">Transmembrane</keyword>
<organism evidence="2 3">
    <name type="scientific">Cricetulus griseus</name>
    <name type="common">Chinese hamster</name>
    <name type="synonym">Cricetulus barabensis griseus</name>
    <dbReference type="NCBI Taxonomy" id="10029"/>
    <lineage>
        <taxon>Eukaryota</taxon>
        <taxon>Metazoa</taxon>
        <taxon>Chordata</taxon>
        <taxon>Craniata</taxon>
        <taxon>Vertebrata</taxon>
        <taxon>Euteleostomi</taxon>
        <taxon>Mammalia</taxon>
        <taxon>Eutheria</taxon>
        <taxon>Euarchontoglires</taxon>
        <taxon>Glires</taxon>
        <taxon>Rodentia</taxon>
        <taxon>Myomorpha</taxon>
        <taxon>Muroidea</taxon>
        <taxon>Cricetidae</taxon>
        <taxon>Cricetinae</taxon>
        <taxon>Cricetulus</taxon>
    </lineage>
</organism>
<evidence type="ECO:0000313" key="3">
    <source>
        <dbReference type="Proteomes" id="UP000001075"/>
    </source>
</evidence>
<dbReference type="AlphaFoldDB" id="G3HDN0"/>
<dbReference type="Proteomes" id="UP000001075">
    <property type="component" value="Unassembled WGS sequence"/>
</dbReference>
<proteinExistence type="predicted"/>
<evidence type="ECO:0000256" key="1">
    <source>
        <dbReference type="SAM" id="Phobius"/>
    </source>
</evidence>
<feature type="transmembrane region" description="Helical" evidence="1">
    <location>
        <begin position="65"/>
        <end position="86"/>
    </location>
</feature>
<gene>
    <name evidence="2" type="ORF">I79_008616</name>
</gene>
<dbReference type="InParanoid" id="G3HDN0"/>
<feature type="transmembrane region" description="Helical" evidence="1">
    <location>
        <begin position="38"/>
        <end position="58"/>
    </location>
</feature>
<protein>
    <submittedName>
        <fullName evidence="2">Uncharacterized protein</fullName>
    </submittedName>
</protein>
<name>G3HDN0_CRIGR</name>